<dbReference type="InterPro" id="IPR000757">
    <property type="entry name" value="Beta-glucanase-like"/>
</dbReference>
<dbReference type="SUPFAM" id="SSF49899">
    <property type="entry name" value="Concanavalin A-like lectins/glucanases"/>
    <property type="match status" value="1"/>
</dbReference>
<reference evidence="2 3" key="1">
    <citation type="journal article" date="2024" name="Commun. Biol.">
        <title>Comparative genomic analysis of thermophilic fungi reveals convergent evolutionary adaptations and gene losses.</title>
        <authorList>
            <person name="Steindorff A.S."/>
            <person name="Aguilar-Pontes M.V."/>
            <person name="Robinson A.J."/>
            <person name="Andreopoulos B."/>
            <person name="LaButti K."/>
            <person name="Kuo A."/>
            <person name="Mondo S."/>
            <person name="Riley R."/>
            <person name="Otillar R."/>
            <person name="Haridas S."/>
            <person name="Lipzen A."/>
            <person name="Grimwood J."/>
            <person name="Schmutz J."/>
            <person name="Clum A."/>
            <person name="Reid I.D."/>
            <person name="Moisan M.C."/>
            <person name="Butler G."/>
            <person name="Nguyen T.T.M."/>
            <person name="Dewar K."/>
            <person name="Conant G."/>
            <person name="Drula E."/>
            <person name="Henrissat B."/>
            <person name="Hansel C."/>
            <person name="Singer S."/>
            <person name="Hutchinson M.I."/>
            <person name="de Vries R.P."/>
            <person name="Natvig D.O."/>
            <person name="Powell A.J."/>
            <person name="Tsang A."/>
            <person name="Grigoriev I.V."/>
        </authorList>
    </citation>
    <scope>NUCLEOTIDE SEQUENCE [LARGE SCALE GENOMIC DNA]</scope>
    <source>
        <strain evidence="2 3">CBS 620.91</strain>
    </source>
</reference>
<keyword evidence="3" id="KW-1185">Reference proteome</keyword>
<name>A0ABR3VR35_HUMIN</name>
<evidence type="ECO:0000313" key="2">
    <source>
        <dbReference type="EMBL" id="KAL1843406.1"/>
    </source>
</evidence>
<feature type="domain" description="GH16" evidence="1">
    <location>
        <begin position="101"/>
        <end position="353"/>
    </location>
</feature>
<dbReference type="PROSITE" id="PS51762">
    <property type="entry name" value="GH16_2"/>
    <property type="match status" value="1"/>
</dbReference>
<dbReference type="InterPro" id="IPR013320">
    <property type="entry name" value="ConA-like_dom_sf"/>
</dbReference>
<organism evidence="2 3">
    <name type="scientific">Humicola insolens</name>
    <name type="common">Soft-rot fungus</name>
    <dbReference type="NCBI Taxonomy" id="85995"/>
    <lineage>
        <taxon>Eukaryota</taxon>
        <taxon>Fungi</taxon>
        <taxon>Dikarya</taxon>
        <taxon>Ascomycota</taxon>
        <taxon>Pezizomycotina</taxon>
        <taxon>Sordariomycetes</taxon>
        <taxon>Sordariomycetidae</taxon>
        <taxon>Sordariales</taxon>
        <taxon>Chaetomiaceae</taxon>
        <taxon>Mycothermus</taxon>
    </lineage>
</organism>
<dbReference type="EMBL" id="JAZGSY010000017">
    <property type="protein sequence ID" value="KAL1843406.1"/>
    <property type="molecule type" value="Genomic_DNA"/>
</dbReference>
<dbReference type="PANTHER" id="PTHR38121">
    <property type="entry name" value="GH16 DOMAIN-CONTAINING PROTEIN"/>
    <property type="match status" value="1"/>
</dbReference>
<evidence type="ECO:0000313" key="3">
    <source>
        <dbReference type="Proteomes" id="UP001583172"/>
    </source>
</evidence>
<protein>
    <recommendedName>
        <fullName evidence="1">GH16 domain-containing protein</fullName>
    </recommendedName>
</protein>
<evidence type="ECO:0000259" key="1">
    <source>
        <dbReference type="PROSITE" id="PS51762"/>
    </source>
</evidence>
<dbReference type="CDD" id="cd00413">
    <property type="entry name" value="Glyco_hydrolase_16"/>
    <property type="match status" value="1"/>
</dbReference>
<gene>
    <name evidence="2" type="ORF">VTJ49DRAFT_1756</name>
</gene>
<proteinExistence type="predicted"/>
<dbReference type="PANTHER" id="PTHR38121:SF4">
    <property type="entry name" value="GH16 DOMAIN-CONTAINING PROTEIN-RELATED"/>
    <property type="match status" value="1"/>
</dbReference>
<dbReference type="Gene3D" id="2.60.120.200">
    <property type="match status" value="1"/>
</dbReference>
<dbReference type="Proteomes" id="UP001583172">
    <property type="component" value="Unassembled WGS sequence"/>
</dbReference>
<accession>A0ABR3VR35</accession>
<comment type="caution">
    <text evidence="2">The sequence shown here is derived from an EMBL/GenBank/DDBJ whole genome shotgun (WGS) entry which is preliminary data.</text>
</comment>
<dbReference type="Pfam" id="PF00722">
    <property type="entry name" value="Glyco_hydro_16"/>
    <property type="match status" value="1"/>
</dbReference>
<sequence>MHAAKLRPWSRRSPSVKLSAQINGPYLFLLYYQVQTRENDTLPRLPSALSSVILLLSVTAPLSARAERVLADDDSCECYLINNDQGTYYTHHRFFDFRNLSEYAGVPPVIRDAASSARAEATSDYFLSDEWKTFWMLNTWNNSASRRADATVAMVNSPNNVYIEASTEATPTSHTWLTLRTQRLAGFQTAAEFETISDRFKYLSIRMRARTVGAPGAITALFTYRTADTLAEVQEADLEIRTSDPRDVLHYTNQPSYTEAGDVIPGATINTTMPGGREWTSWATHRLDWTPGRTTWYVDGEETASSEFQAPRDESTIIVNAWSDGGIWTGNMSRFDAAYLQVQWIELVFNSTARRNGPGGDEVSKKKVRRGGERGCKVVCSIDETPLLGTPVLLWESGAARRLRDGGIVAWVPRAVVLVTVLVATGLVG</sequence>